<dbReference type="RefSeq" id="WP_116223859.1">
    <property type="nucleotide sequence ID" value="NZ_AP018437.1"/>
</dbReference>
<keyword evidence="2 7" id="KW-0816">Tricarboxylic acid cycle</keyword>
<dbReference type="InterPro" id="IPR013650">
    <property type="entry name" value="ATP-grasp_succ-CoA_synth-type"/>
</dbReference>
<dbReference type="GO" id="GO:0006104">
    <property type="term" value="P:succinyl-CoA metabolic process"/>
    <property type="evidence" value="ECO:0007669"/>
    <property type="project" value="TreeGrafter"/>
</dbReference>
<dbReference type="GO" id="GO:0042709">
    <property type="term" value="C:succinate-CoA ligase complex"/>
    <property type="evidence" value="ECO:0007669"/>
    <property type="project" value="TreeGrafter"/>
</dbReference>
<feature type="binding site" evidence="7">
    <location>
        <position position="45"/>
    </location>
    <ligand>
        <name>ATP</name>
        <dbReference type="ChEBI" id="CHEBI:30616"/>
    </ligand>
</feature>
<protein>
    <recommendedName>
        <fullName evidence="7">Succinate--CoA ligase [ADP-forming] subunit beta</fullName>
        <ecNumber evidence="7">6.2.1.5</ecNumber>
    </recommendedName>
    <alternativeName>
        <fullName evidence="7">Succinyl-CoA synthetase subunit beta</fullName>
        <shortName evidence="7">SCS-beta</shortName>
    </alternativeName>
</protein>
<dbReference type="SUPFAM" id="SSF52210">
    <property type="entry name" value="Succinyl-CoA synthetase domains"/>
    <property type="match status" value="1"/>
</dbReference>
<feature type="binding site" evidence="7">
    <location>
        <begin position="313"/>
        <end position="315"/>
    </location>
    <ligand>
        <name>substrate</name>
        <note>ligand shared with subunit alpha</note>
    </ligand>
</feature>
<dbReference type="UniPathway" id="UPA00223">
    <property type="reaction ID" value="UER00999"/>
</dbReference>
<comment type="function">
    <text evidence="7">Succinyl-CoA synthetase functions in the citric acid cycle (TCA), coupling the hydrolysis of succinyl-CoA to the synthesis of either ATP or GTP and thus represents the only step of substrate-level phosphorylation in the TCA. The beta subunit provides nucleotide specificity of the enzyme and binds the substrate succinate, while the binding sites for coenzyme A and phosphate are found in the alpha subunit.</text>
</comment>
<dbReference type="InterPro" id="IPR016102">
    <property type="entry name" value="Succinyl-CoA_synth-like"/>
</dbReference>
<evidence type="ECO:0000256" key="4">
    <source>
        <dbReference type="ARBA" id="ARBA00022723"/>
    </source>
</evidence>
<comment type="pathway">
    <text evidence="7">Carbohydrate metabolism; tricarboxylic acid cycle; succinate from succinyl-CoA (ligase route): step 1/1.</text>
</comment>
<accession>A0A347ZTU4</accession>
<dbReference type="FunFam" id="3.30.470.20:FF:000002">
    <property type="entry name" value="Succinate--CoA ligase [ADP-forming] subunit beta"/>
    <property type="match status" value="1"/>
</dbReference>
<evidence type="ECO:0000256" key="2">
    <source>
        <dbReference type="ARBA" id="ARBA00022532"/>
    </source>
</evidence>
<dbReference type="Gene3D" id="3.40.50.261">
    <property type="entry name" value="Succinyl-CoA synthetase domains"/>
    <property type="match status" value="1"/>
</dbReference>
<dbReference type="InterPro" id="IPR011761">
    <property type="entry name" value="ATP-grasp"/>
</dbReference>
<dbReference type="EC" id="6.2.1.5" evidence="7"/>
<organism evidence="10 11">
    <name type="scientific">Pelolinea submarina</name>
    <dbReference type="NCBI Taxonomy" id="913107"/>
    <lineage>
        <taxon>Bacteria</taxon>
        <taxon>Bacillati</taxon>
        <taxon>Chloroflexota</taxon>
        <taxon>Anaerolineae</taxon>
        <taxon>Anaerolineales</taxon>
        <taxon>Anaerolineaceae</taxon>
        <taxon>Pelolinea</taxon>
    </lineage>
</organism>
<keyword evidence="11" id="KW-1185">Reference proteome</keyword>
<dbReference type="PIRSF" id="PIRSF001554">
    <property type="entry name" value="SucCS_beta"/>
    <property type="match status" value="1"/>
</dbReference>
<reference evidence="10 11" key="1">
    <citation type="submission" date="2018-08" db="EMBL/GenBank/DDBJ databases">
        <title>Genomic Encyclopedia of Type Strains, Phase IV (KMG-IV): sequencing the most valuable type-strain genomes for metagenomic binning, comparative biology and taxonomic classification.</title>
        <authorList>
            <person name="Goeker M."/>
        </authorList>
    </citation>
    <scope>NUCLEOTIDE SEQUENCE [LARGE SCALE GENOMIC DNA]</scope>
    <source>
        <strain evidence="10 11">DSM 23923</strain>
    </source>
</reference>
<evidence type="ECO:0000256" key="3">
    <source>
        <dbReference type="ARBA" id="ARBA00022598"/>
    </source>
</evidence>
<dbReference type="Gene3D" id="3.30.470.20">
    <property type="entry name" value="ATP-grasp fold, B domain"/>
    <property type="match status" value="1"/>
</dbReference>
<feature type="binding site" evidence="7">
    <location>
        <position position="91"/>
    </location>
    <ligand>
        <name>ATP</name>
        <dbReference type="ChEBI" id="CHEBI:30616"/>
    </ligand>
</feature>
<keyword evidence="5 7" id="KW-0547">Nucleotide-binding</keyword>
<dbReference type="OrthoDB" id="9802602at2"/>
<dbReference type="InterPro" id="IPR013815">
    <property type="entry name" value="ATP_grasp_subdomain_1"/>
</dbReference>
<dbReference type="NCBIfam" id="NF001913">
    <property type="entry name" value="PRK00696.1"/>
    <property type="match status" value="1"/>
</dbReference>
<feature type="binding site" evidence="7">
    <location>
        <begin position="52"/>
        <end position="54"/>
    </location>
    <ligand>
        <name>ATP</name>
        <dbReference type="ChEBI" id="CHEBI:30616"/>
    </ligand>
</feature>
<dbReference type="Pfam" id="PF00549">
    <property type="entry name" value="Ligase_CoA"/>
    <property type="match status" value="1"/>
</dbReference>
<dbReference type="GO" id="GO:0004775">
    <property type="term" value="F:succinate-CoA ligase (ADP-forming) activity"/>
    <property type="evidence" value="ECO:0007669"/>
    <property type="project" value="UniProtKB-UniRule"/>
</dbReference>
<dbReference type="SUPFAM" id="SSF56059">
    <property type="entry name" value="Glutathione synthetase ATP-binding domain-like"/>
    <property type="match status" value="1"/>
</dbReference>
<dbReference type="PROSITE" id="PS50975">
    <property type="entry name" value="ATP_GRASP"/>
    <property type="match status" value="1"/>
</dbReference>
<dbReference type="InterPro" id="IPR005811">
    <property type="entry name" value="SUCC_ACL_C"/>
</dbReference>
<evidence type="ECO:0000313" key="11">
    <source>
        <dbReference type="Proteomes" id="UP000256388"/>
    </source>
</evidence>
<evidence type="ECO:0000256" key="7">
    <source>
        <dbReference type="HAMAP-Rule" id="MF_00558"/>
    </source>
</evidence>
<dbReference type="PANTHER" id="PTHR11815">
    <property type="entry name" value="SUCCINYL-COA SYNTHETASE BETA CHAIN"/>
    <property type="match status" value="1"/>
</dbReference>
<keyword evidence="4 7" id="KW-0479">Metal-binding</keyword>
<dbReference type="GO" id="GO:0006099">
    <property type="term" value="P:tricarboxylic acid cycle"/>
    <property type="evidence" value="ECO:0007669"/>
    <property type="project" value="UniProtKB-UniRule"/>
</dbReference>
<comment type="similarity">
    <text evidence="1 7">Belongs to the succinate/malate CoA ligase beta subunit family.</text>
</comment>
<dbReference type="FunFam" id="3.40.50.261:FF:000001">
    <property type="entry name" value="Succinate--CoA ligase [ADP-forming] subunit beta"/>
    <property type="match status" value="1"/>
</dbReference>
<feature type="domain" description="ATP-grasp" evidence="9">
    <location>
        <begin position="9"/>
        <end position="219"/>
    </location>
</feature>
<comment type="catalytic activity">
    <reaction evidence="7">
        <text>succinate + ATP + CoA = succinyl-CoA + ADP + phosphate</text>
        <dbReference type="Rhea" id="RHEA:17661"/>
        <dbReference type="ChEBI" id="CHEBI:30031"/>
        <dbReference type="ChEBI" id="CHEBI:30616"/>
        <dbReference type="ChEBI" id="CHEBI:43474"/>
        <dbReference type="ChEBI" id="CHEBI:57287"/>
        <dbReference type="ChEBI" id="CHEBI:57292"/>
        <dbReference type="ChEBI" id="CHEBI:456216"/>
        <dbReference type="EC" id="6.2.1.5"/>
    </reaction>
</comment>
<dbReference type="InterPro" id="IPR005809">
    <property type="entry name" value="Succ_CoA_ligase-like_bsu"/>
</dbReference>
<evidence type="ECO:0000256" key="1">
    <source>
        <dbReference type="ARBA" id="ARBA00009182"/>
    </source>
</evidence>
<keyword evidence="6 7" id="KW-0460">Magnesium</keyword>
<dbReference type="GO" id="GO:0005829">
    <property type="term" value="C:cytosol"/>
    <property type="evidence" value="ECO:0007669"/>
    <property type="project" value="TreeGrafter"/>
</dbReference>
<feature type="binding site" evidence="7">
    <location>
        <position position="99"/>
    </location>
    <ligand>
        <name>ATP</name>
        <dbReference type="ChEBI" id="CHEBI:30616"/>
    </ligand>
</feature>
<evidence type="ECO:0000256" key="8">
    <source>
        <dbReference type="PROSITE-ProRule" id="PRU00409"/>
    </source>
</evidence>
<evidence type="ECO:0000313" key="10">
    <source>
        <dbReference type="EMBL" id="REG10694.1"/>
    </source>
</evidence>
<keyword evidence="3 7" id="KW-0436">Ligase</keyword>
<dbReference type="GO" id="GO:0000287">
    <property type="term" value="F:magnesium ion binding"/>
    <property type="evidence" value="ECO:0007669"/>
    <property type="project" value="UniProtKB-UniRule"/>
</dbReference>
<comment type="cofactor">
    <cofactor evidence="7">
        <name>Mg(2+)</name>
        <dbReference type="ChEBI" id="CHEBI:18420"/>
    </cofactor>
    <text evidence="7">Binds 1 Mg(2+) ion per subunit.</text>
</comment>
<comment type="catalytic activity">
    <reaction evidence="7">
        <text>GTP + succinate + CoA = succinyl-CoA + GDP + phosphate</text>
        <dbReference type="Rhea" id="RHEA:22120"/>
        <dbReference type="ChEBI" id="CHEBI:30031"/>
        <dbReference type="ChEBI" id="CHEBI:37565"/>
        <dbReference type="ChEBI" id="CHEBI:43474"/>
        <dbReference type="ChEBI" id="CHEBI:57287"/>
        <dbReference type="ChEBI" id="CHEBI:57292"/>
        <dbReference type="ChEBI" id="CHEBI:58189"/>
    </reaction>
</comment>
<gene>
    <name evidence="7" type="primary">sucC</name>
    <name evidence="10" type="ORF">DFR64_0554</name>
</gene>
<evidence type="ECO:0000256" key="5">
    <source>
        <dbReference type="ARBA" id="ARBA00022741"/>
    </source>
</evidence>
<dbReference type="NCBIfam" id="TIGR01016">
    <property type="entry name" value="sucCoAbeta"/>
    <property type="match status" value="1"/>
</dbReference>
<dbReference type="PANTHER" id="PTHR11815:SF10">
    <property type="entry name" value="SUCCINATE--COA LIGASE [GDP-FORMING] SUBUNIT BETA, MITOCHONDRIAL"/>
    <property type="match status" value="1"/>
</dbReference>
<feature type="binding site" evidence="7">
    <location>
        <position position="191"/>
    </location>
    <ligand>
        <name>Mg(2+)</name>
        <dbReference type="ChEBI" id="CHEBI:18420"/>
    </ligand>
</feature>
<comment type="caution">
    <text evidence="10">The sequence shown here is derived from an EMBL/GenBank/DDBJ whole genome shotgun (WGS) entry which is preliminary data.</text>
</comment>
<evidence type="ECO:0000256" key="6">
    <source>
        <dbReference type="ARBA" id="ARBA00022842"/>
    </source>
</evidence>
<name>A0A347ZTU4_9CHLR</name>
<dbReference type="EMBL" id="QUMS01000001">
    <property type="protein sequence ID" value="REG10694.1"/>
    <property type="molecule type" value="Genomic_DNA"/>
</dbReference>
<feature type="binding site" evidence="7">
    <location>
        <position position="256"/>
    </location>
    <ligand>
        <name>substrate</name>
        <note>ligand shared with subunit alpha</note>
    </ligand>
</feature>
<sequence>MRIQEYQSKRIFSHYGIPIPKGRVAINAIIADHIYEELKPDVVIKAQVLTSGRGKAGGIRLAKSAEQVEQITNDILGLTIKGMPVKKILVEEAVKIDQEYFIAIITDKDAGMPALMASKYGGMDIEDAVRENSSAIYTLPIDPLAGLLEFQVRSAALAVELPKQLWNDFADIVLALWKLYEENDADSVEINPLVISEGDKLIALDAKVNIDDNAIYRHPELTEYFDLEEEDRMEYQAKKYGLSYVKLDGDIGCMVNGAGLAMATLDLLSDQGGKPANFLDIGGGANSEKVSSGLKILMQDERVKVILINIFGGITRCDEVAKGLLSVFNNTTIELPVVIRLAGTNAVEGLEMLKNSGLIVVENIGEAARISVQLSTGSKK</sequence>
<proteinExistence type="inferred from homology"/>
<dbReference type="GO" id="GO:0004776">
    <property type="term" value="F:succinate-CoA ligase (GDP-forming) activity"/>
    <property type="evidence" value="ECO:0007669"/>
    <property type="project" value="RHEA"/>
</dbReference>
<keyword evidence="7 8" id="KW-0067">ATP-binding</keyword>
<dbReference type="Proteomes" id="UP000256388">
    <property type="component" value="Unassembled WGS sequence"/>
</dbReference>
<feature type="binding site" evidence="7">
    <location>
        <position position="205"/>
    </location>
    <ligand>
        <name>Mg(2+)</name>
        <dbReference type="ChEBI" id="CHEBI:18420"/>
    </ligand>
</feature>
<feature type="binding site" evidence="7">
    <location>
        <position position="94"/>
    </location>
    <ligand>
        <name>ATP</name>
        <dbReference type="ChEBI" id="CHEBI:30616"/>
    </ligand>
</feature>
<dbReference type="GO" id="GO:0005524">
    <property type="term" value="F:ATP binding"/>
    <property type="evidence" value="ECO:0007669"/>
    <property type="project" value="UniProtKB-UniRule"/>
</dbReference>
<dbReference type="HAMAP" id="MF_00558">
    <property type="entry name" value="Succ_CoA_beta"/>
    <property type="match status" value="1"/>
</dbReference>
<comment type="subunit">
    <text evidence="7">Heterotetramer of two alpha and two beta subunits.</text>
</comment>
<dbReference type="Pfam" id="PF08442">
    <property type="entry name" value="ATP-grasp_2"/>
    <property type="match status" value="1"/>
</dbReference>
<dbReference type="Gene3D" id="3.30.1490.20">
    <property type="entry name" value="ATP-grasp fold, A domain"/>
    <property type="match status" value="1"/>
</dbReference>
<dbReference type="PROSITE" id="PS01217">
    <property type="entry name" value="SUCCINYL_COA_LIG_3"/>
    <property type="match status" value="1"/>
</dbReference>
<dbReference type="InterPro" id="IPR017866">
    <property type="entry name" value="Succ-CoA_synthase_bsu_CS"/>
</dbReference>
<dbReference type="AlphaFoldDB" id="A0A347ZTU4"/>
<evidence type="ECO:0000259" key="9">
    <source>
        <dbReference type="PROSITE" id="PS50975"/>
    </source>
</evidence>